<name>A0A7C5L2R1_AQUAO</name>
<dbReference type="GO" id="GO:0004332">
    <property type="term" value="F:fructose-bisphosphate aldolase activity"/>
    <property type="evidence" value="ECO:0007669"/>
    <property type="project" value="UniProtKB-EC"/>
</dbReference>
<dbReference type="InterPro" id="IPR011289">
    <property type="entry name" value="Fruc_bis_ald_class-2"/>
</dbReference>
<dbReference type="NCBIfam" id="TIGR00167">
    <property type="entry name" value="cbbA"/>
    <property type="match status" value="1"/>
</dbReference>
<keyword evidence="2 6" id="KW-0862">Zinc</keyword>
<dbReference type="InterPro" id="IPR013785">
    <property type="entry name" value="Aldolase_TIM"/>
</dbReference>
<evidence type="ECO:0000256" key="2">
    <source>
        <dbReference type="ARBA" id="ARBA00022833"/>
    </source>
</evidence>
<dbReference type="PANTHER" id="PTHR30304:SF0">
    <property type="entry name" value="D-TAGATOSE-1,6-BISPHOSPHATE ALDOLASE SUBUNIT GATY-RELATED"/>
    <property type="match status" value="1"/>
</dbReference>
<dbReference type="EMBL" id="DRNB01000096">
    <property type="protein sequence ID" value="HHJ63769.1"/>
    <property type="molecule type" value="Genomic_DNA"/>
</dbReference>
<evidence type="ECO:0000256" key="5">
    <source>
        <dbReference type="PIRSR" id="PIRSR001359-2"/>
    </source>
</evidence>
<evidence type="ECO:0000256" key="4">
    <source>
        <dbReference type="PIRSR" id="PIRSR001359-1"/>
    </source>
</evidence>
<gene>
    <name evidence="7" type="primary">fba</name>
    <name evidence="7" type="ORF">ENJ61_02575</name>
</gene>
<dbReference type="InterPro" id="IPR000771">
    <property type="entry name" value="FBA_II"/>
</dbReference>
<dbReference type="PANTHER" id="PTHR30304">
    <property type="entry name" value="D-TAGATOSE-1,6-BISPHOSPHATE ALDOLASE"/>
    <property type="match status" value="1"/>
</dbReference>
<feature type="binding site" evidence="6">
    <location>
        <position position="104"/>
    </location>
    <ligand>
        <name>Zn(2+)</name>
        <dbReference type="ChEBI" id="CHEBI:29105"/>
        <label>2</label>
    </ligand>
</feature>
<sequence length="309" mass="34379">MPLLSGKELLKRANEFGFAIGAFNFSNMEFLRAILDAAAEEEAPVIVQTTESAIRYAGIEFLSGMVHAVKDSYRIPFALHLDHGRRVETVLLALRYGYTSVMIDLSDRPYEENLEVTRRVVSLCAPLNIAVEAELGRLAGTEDEVASREEVLVDPEQAREFVLRTGIDALAPAIGTAHGAFKFRGEPRLDFDRLRKVKELTGAPLVLHGASGVYESYVEEINRYGGDLKGARGVPDEDIRKAVSLGVNKINTDTDLRLAFLASLRRLMSEEKKSVDPRKLLGPAMEEVRELVRRKIRLFGSEGKAYLFL</sequence>
<dbReference type="Pfam" id="PF01116">
    <property type="entry name" value="F_bP_aldolase"/>
    <property type="match status" value="2"/>
</dbReference>
<reference evidence="7" key="1">
    <citation type="journal article" date="2020" name="mSystems">
        <title>Genome- and Community-Level Interaction Insights into Carbon Utilization and Element Cycling Functions of Hydrothermarchaeota in Hydrothermal Sediment.</title>
        <authorList>
            <person name="Zhou Z."/>
            <person name="Liu Y."/>
            <person name="Xu W."/>
            <person name="Pan J."/>
            <person name="Luo Z.H."/>
            <person name="Li M."/>
        </authorList>
    </citation>
    <scope>NUCLEOTIDE SEQUENCE [LARGE SCALE GENOMIC DNA]</scope>
    <source>
        <strain evidence="7">HyVt-501</strain>
    </source>
</reference>
<dbReference type="Proteomes" id="UP000885792">
    <property type="component" value="Unassembled WGS sequence"/>
</dbReference>
<dbReference type="EC" id="4.1.2.13" evidence="7"/>
<dbReference type="GO" id="GO:0006096">
    <property type="term" value="P:glycolytic process"/>
    <property type="evidence" value="ECO:0007669"/>
    <property type="project" value="InterPro"/>
</dbReference>
<dbReference type="AlphaFoldDB" id="A0A7C5L2R1"/>
<keyword evidence="1 6" id="KW-0479">Metal-binding</keyword>
<dbReference type="InterPro" id="IPR050246">
    <property type="entry name" value="Class_II_FBP_aldolase"/>
</dbReference>
<evidence type="ECO:0000256" key="6">
    <source>
        <dbReference type="PIRSR" id="PIRSR001359-3"/>
    </source>
</evidence>
<dbReference type="SUPFAM" id="SSF51569">
    <property type="entry name" value="Aldolase"/>
    <property type="match status" value="1"/>
</dbReference>
<comment type="cofactor">
    <cofactor evidence="6">
        <name>Zn(2+)</name>
        <dbReference type="ChEBI" id="CHEBI:29105"/>
    </cofactor>
    <text evidence="6">Binds 2 Zn(2+) ions per subunit. One is catalytic and the other provides a structural contribution.</text>
</comment>
<feature type="binding site" evidence="6">
    <location>
        <position position="178"/>
    </location>
    <ligand>
        <name>Zn(2+)</name>
        <dbReference type="ChEBI" id="CHEBI:29105"/>
        <label>1</label>
        <note>catalytic</note>
    </ligand>
</feature>
<evidence type="ECO:0000256" key="3">
    <source>
        <dbReference type="ARBA" id="ARBA00023239"/>
    </source>
</evidence>
<keyword evidence="3 7" id="KW-0456">Lyase</keyword>
<feature type="binding site" evidence="6">
    <location>
        <position position="208"/>
    </location>
    <ligand>
        <name>Zn(2+)</name>
        <dbReference type="ChEBI" id="CHEBI:29105"/>
        <label>1</label>
        <note>catalytic</note>
    </ligand>
</feature>
<dbReference type="GO" id="GO:0030388">
    <property type="term" value="P:fructose 1,6-bisphosphate metabolic process"/>
    <property type="evidence" value="ECO:0007669"/>
    <property type="project" value="InterPro"/>
</dbReference>
<protein>
    <submittedName>
        <fullName evidence="7">Class II fructose-1,6-bisphosphate aldolase</fullName>
        <ecNumber evidence="7">4.1.2.13</ecNumber>
    </submittedName>
</protein>
<evidence type="ECO:0000256" key="1">
    <source>
        <dbReference type="ARBA" id="ARBA00022723"/>
    </source>
</evidence>
<dbReference type="GO" id="GO:0008270">
    <property type="term" value="F:zinc ion binding"/>
    <property type="evidence" value="ECO:0007669"/>
    <property type="project" value="InterPro"/>
</dbReference>
<evidence type="ECO:0000313" key="7">
    <source>
        <dbReference type="EMBL" id="HHJ63769.1"/>
    </source>
</evidence>
<dbReference type="NCBIfam" id="TIGR01859">
    <property type="entry name" value="fruc_bis_ald"/>
    <property type="match status" value="1"/>
</dbReference>
<feature type="binding site" evidence="6">
    <location>
        <position position="134"/>
    </location>
    <ligand>
        <name>Zn(2+)</name>
        <dbReference type="ChEBI" id="CHEBI:29105"/>
        <label>2</label>
    </ligand>
</feature>
<feature type="active site" description="Proton donor" evidence="4">
    <location>
        <position position="82"/>
    </location>
</feature>
<organism evidence="7">
    <name type="scientific">Aquifex aeolicus</name>
    <dbReference type="NCBI Taxonomy" id="63363"/>
    <lineage>
        <taxon>Bacteria</taxon>
        <taxon>Pseudomonadati</taxon>
        <taxon>Aquificota</taxon>
        <taxon>Aquificia</taxon>
        <taxon>Aquificales</taxon>
        <taxon>Aquificaceae</taxon>
        <taxon>Aquifex</taxon>
    </lineage>
</organism>
<accession>A0A7C5L2R1</accession>
<feature type="binding site" evidence="5">
    <location>
        <begin position="209"/>
        <end position="211"/>
    </location>
    <ligand>
        <name>dihydroxyacetone phosphate</name>
        <dbReference type="ChEBI" id="CHEBI:57642"/>
    </ligand>
</feature>
<feature type="binding site" evidence="5">
    <location>
        <position position="179"/>
    </location>
    <ligand>
        <name>dihydroxyacetone phosphate</name>
        <dbReference type="ChEBI" id="CHEBI:57642"/>
    </ligand>
</feature>
<proteinExistence type="predicted"/>
<feature type="binding site" evidence="5">
    <location>
        <begin position="251"/>
        <end position="254"/>
    </location>
    <ligand>
        <name>dihydroxyacetone phosphate</name>
        <dbReference type="ChEBI" id="CHEBI:57642"/>
    </ligand>
</feature>
<dbReference type="Gene3D" id="3.20.20.70">
    <property type="entry name" value="Aldolase class I"/>
    <property type="match status" value="1"/>
</dbReference>
<comment type="caution">
    <text evidence="7">The sequence shown here is derived from an EMBL/GenBank/DDBJ whole genome shotgun (WGS) entry which is preliminary data.</text>
</comment>
<dbReference type="CDD" id="cd00947">
    <property type="entry name" value="TBP_aldolase_IIB"/>
    <property type="match status" value="1"/>
</dbReference>
<feature type="binding site" evidence="6">
    <location>
        <position position="83"/>
    </location>
    <ligand>
        <name>Zn(2+)</name>
        <dbReference type="ChEBI" id="CHEBI:29105"/>
        <label>1</label>
        <note>catalytic</note>
    </ligand>
</feature>
<dbReference type="PIRSF" id="PIRSF001359">
    <property type="entry name" value="F_bP_aldolase_II"/>
    <property type="match status" value="1"/>
</dbReference>